<dbReference type="Proteomes" id="UP000053989">
    <property type="component" value="Unassembled WGS sequence"/>
</dbReference>
<protein>
    <submittedName>
        <fullName evidence="1">Uncharacterized protein</fullName>
    </submittedName>
</protein>
<name>A0A0C2ZHQ1_9AGAM</name>
<reference evidence="2" key="2">
    <citation type="submission" date="2015-01" db="EMBL/GenBank/DDBJ databases">
        <title>Evolutionary Origins and Diversification of the Mycorrhizal Mutualists.</title>
        <authorList>
            <consortium name="DOE Joint Genome Institute"/>
            <consortium name="Mycorrhizal Genomics Consortium"/>
            <person name="Kohler A."/>
            <person name="Kuo A."/>
            <person name="Nagy L.G."/>
            <person name="Floudas D."/>
            <person name="Copeland A."/>
            <person name="Barry K.W."/>
            <person name="Cichocki N."/>
            <person name="Veneault-Fourrey C."/>
            <person name="LaButti K."/>
            <person name="Lindquist E.A."/>
            <person name="Lipzen A."/>
            <person name="Lundell T."/>
            <person name="Morin E."/>
            <person name="Murat C."/>
            <person name="Riley R."/>
            <person name="Ohm R."/>
            <person name="Sun H."/>
            <person name="Tunlid A."/>
            <person name="Henrissat B."/>
            <person name="Grigoriev I.V."/>
            <person name="Hibbett D.S."/>
            <person name="Martin F."/>
        </authorList>
    </citation>
    <scope>NUCLEOTIDE SEQUENCE [LARGE SCALE GENOMIC DNA]</scope>
    <source>
        <strain evidence="2">Foug A</strain>
    </source>
</reference>
<reference evidence="1 2" key="1">
    <citation type="submission" date="2014-04" db="EMBL/GenBank/DDBJ databases">
        <authorList>
            <consortium name="DOE Joint Genome Institute"/>
            <person name="Kuo A."/>
            <person name="Kohler A."/>
            <person name="Nagy L.G."/>
            <person name="Floudas D."/>
            <person name="Copeland A."/>
            <person name="Barry K.W."/>
            <person name="Cichocki N."/>
            <person name="Veneault-Fourrey C."/>
            <person name="LaButti K."/>
            <person name="Lindquist E.A."/>
            <person name="Lipzen A."/>
            <person name="Lundell T."/>
            <person name="Morin E."/>
            <person name="Murat C."/>
            <person name="Sun H."/>
            <person name="Tunlid A."/>
            <person name="Henrissat B."/>
            <person name="Grigoriev I.V."/>
            <person name="Hibbett D.S."/>
            <person name="Martin F."/>
            <person name="Nordberg H.P."/>
            <person name="Cantor M.N."/>
            <person name="Hua S.X."/>
        </authorList>
    </citation>
    <scope>NUCLEOTIDE SEQUENCE [LARGE SCALE GENOMIC DNA]</scope>
    <source>
        <strain evidence="1 2">Foug A</strain>
    </source>
</reference>
<keyword evidence="2" id="KW-1185">Reference proteome</keyword>
<accession>A0A0C2ZHQ1</accession>
<dbReference type="HOGENOM" id="CLU_068731_0_1_1"/>
<dbReference type="AlphaFoldDB" id="A0A0C2ZHQ1"/>
<evidence type="ECO:0000313" key="1">
    <source>
        <dbReference type="EMBL" id="KIM52332.1"/>
    </source>
</evidence>
<sequence>MSDTVDVFTQTCMYGCTFTGLNAFTWHEKGCLKGKKCLAGVLSRAREVYFKARRLAFKNLLPLTKRLTSYYWAKGHETLIGGTQADRVCEQYLTNTVTDGPCTYYTKVHVKLESNDDSLPLAQWRPHRICQLPACYRDFIPEPPRLLPPAESQGNLGEVEPLNLCLPNTSLPSLATQVPSRLKIKTQLNSFGLFQLYDEGSLPIDNPDADELSEMMGLSSLHQPNFTNGSKGITWPSNPLYPYPNETSLLLGD</sequence>
<dbReference type="InParanoid" id="A0A0C2ZHQ1"/>
<dbReference type="EMBL" id="KN822214">
    <property type="protein sequence ID" value="KIM52332.1"/>
    <property type="molecule type" value="Genomic_DNA"/>
</dbReference>
<gene>
    <name evidence="1" type="ORF">SCLCIDRAFT_141341</name>
</gene>
<organism evidence="1 2">
    <name type="scientific">Scleroderma citrinum Foug A</name>
    <dbReference type="NCBI Taxonomy" id="1036808"/>
    <lineage>
        <taxon>Eukaryota</taxon>
        <taxon>Fungi</taxon>
        <taxon>Dikarya</taxon>
        <taxon>Basidiomycota</taxon>
        <taxon>Agaricomycotina</taxon>
        <taxon>Agaricomycetes</taxon>
        <taxon>Agaricomycetidae</taxon>
        <taxon>Boletales</taxon>
        <taxon>Sclerodermatineae</taxon>
        <taxon>Sclerodermataceae</taxon>
        <taxon>Scleroderma</taxon>
    </lineage>
</organism>
<proteinExistence type="predicted"/>
<evidence type="ECO:0000313" key="2">
    <source>
        <dbReference type="Proteomes" id="UP000053989"/>
    </source>
</evidence>